<evidence type="ECO:0000313" key="9">
    <source>
        <dbReference type="Proteomes" id="UP001165740"/>
    </source>
</evidence>
<dbReference type="GO" id="GO:0051033">
    <property type="term" value="F:RNA transmembrane transporter activity"/>
    <property type="evidence" value="ECO:0007669"/>
    <property type="project" value="TreeGrafter"/>
</dbReference>
<keyword evidence="7" id="KW-0325">Glycoprotein</keyword>
<proteinExistence type="inferred from homology"/>
<evidence type="ECO:0000256" key="2">
    <source>
        <dbReference type="ARBA" id="ARBA00006618"/>
    </source>
</evidence>
<feature type="transmembrane region" description="Helical" evidence="8">
    <location>
        <begin position="694"/>
        <end position="716"/>
    </location>
</feature>
<sequence length="891" mass="101795">MSPSAFRSRSNIRSRSYTTNDLKFTFIYIMMMVSCLSQNVHNLQSDSDLSDTKLSGAVDLANKIYKNTGANKNNKNITVNASNLDLETANLNFNLSTSIVSNCSFGTTYSDYVNISQQIIFIYNYLEENKTTAVRVTVKSSNATEAFPTMFVARQQEGILSWQIPFEIGSSYSFWSVSRTLCPIDKSKKKTISKSQLIYITVSSMWEHNVHFTLTTNRVTDFELEHDKPRTFHLSVWQPTYFMYTFPENVSTILLKVTSASHICMTVSVQNIKCPVFDLETNVEFEGKHQTMTTQAAMFLEKDDFKEMNGFYVVFIVKPSNEVCEGYLQQTVIGPSNETDSKKTVTVEIKGTISGSQYLSAILGAIGFYLIFYVIAFIIGIVFAGCGLHKGLDELTQEEIEQSCYLFERSMENVLATPGNERRSISSQPNESYGSICASTESSGDNILSPATSMNQIECSNSSDSLDESSIDFLHDASIEKEIVRTKTALFVSDLARKKRKKLAKSYRLYHWNLITIAIFYGLPVVQLVITYQRVLTSTGNQDLCYYNFACSHPLENYLSSFNNVFSNIGYIMLGLLFIVIVYRRDVLHKKILRKHGKLEKLYGIPQHFGLFYAMGLALFMEGIMSACYHVCPNYTNFQFDTSFMYIIACLNMLKIYQSRHPDINAKAHTAYFSMAVIIFIAVLGVVYGTNIFWILYALIHMLVTLVLTAQVYYMGRWNIDCNIFRRIWRLVITEGRKCTNPVYPSRFTLLLIGNIINWVFALYGAIKQPSDFATYLLAIFIGNLLLYCIFYIIMKLLYKEHLNWLVKIVICTSVITWAGSLYFFFQNLTSWSETPAGSRSGNRECILLDFYDHHDVWHFLSAISLFFSFMILLLLDDDLSHVRRDKIPVF</sequence>
<gene>
    <name evidence="10" type="primary">LOC106064074</name>
</gene>
<comment type="similarity">
    <text evidence="2">Belongs to the SID1 family.</text>
</comment>
<dbReference type="Pfam" id="PF13965">
    <property type="entry name" value="SID-1_RNA_chan"/>
    <property type="match status" value="1"/>
</dbReference>
<comment type="subcellular location">
    <subcellularLocation>
        <location evidence="1">Membrane</location>
        <topology evidence="1">Multi-pass membrane protein</topology>
    </subcellularLocation>
</comment>
<keyword evidence="9" id="KW-1185">Reference proteome</keyword>
<keyword evidence="5 8" id="KW-1133">Transmembrane helix</keyword>
<accession>A0A9W2YU71</accession>
<dbReference type="RefSeq" id="XP_055866219.1">
    <property type="nucleotide sequence ID" value="XM_056010244.1"/>
</dbReference>
<dbReference type="GO" id="GO:0005764">
    <property type="term" value="C:lysosome"/>
    <property type="evidence" value="ECO:0007669"/>
    <property type="project" value="TreeGrafter"/>
</dbReference>
<dbReference type="AlphaFoldDB" id="A0A9W2YU71"/>
<dbReference type="OMA" id="GLHQTMT"/>
<protein>
    <submittedName>
        <fullName evidence="10">SID1 transmembrane family member 1-like isoform X1</fullName>
    </submittedName>
</protein>
<feature type="transmembrane region" description="Helical" evidence="8">
    <location>
        <begin position="748"/>
        <end position="767"/>
    </location>
</feature>
<evidence type="ECO:0000256" key="4">
    <source>
        <dbReference type="ARBA" id="ARBA00022729"/>
    </source>
</evidence>
<reference evidence="10" key="1">
    <citation type="submission" date="2025-08" db="UniProtKB">
        <authorList>
            <consortium name="RefSeq"/>
        </authorList>
    </citation>
    <scope>IDENTIFICATION</scope>
</reference>
<evidence type="ECO:0000256" key="7">
    <source>
        <dbReference type="ARBA" id="ARBA00023180"/>
    </source>
</evidence>
<feature type="transmembrane region" description="Helical" evidence="8">
    <location>
        <begin position="669"/>
        <end position="688"/>
    </location>
</feature>
<keyword evidence="3 8" id="KW-0812">Transmembrane</keyword>
<evidence type="ECO:0000256" key="8">
    <source>
        <dbReference type="SAM" id="Phobius"/>
    </source>
</evidence>
<feature type="transmembrane region" description="Helical" evidence="8">
    <location>
        <begin position="565"/>
        <end position="583"/>
    </location>
</feature>
<feature type="transmembrane region" description="Helical" evidence="8">
    <location>
        <begin position="604"/>
        <end position="626"/>
    </location>
</feature>
<evidence type="ECO:0000256" key="5">
    <source>
        <dbReference type="ARBA" id="ARBA00022989"/>
    </source>
</evidence>
<feature type="transmembrane region" description="Helical" evidence="8">
    <location>
        <begin position="358"/>
        <end position="384"/>
    </location>
</feature>
<dbReference type="GeneID" id="106064074"/>
<dbReference type="InterPro" id="IPR025958">
    <property type="entry name" value="SID1_TM_fam"/>
</dbReference>
<feature type="transmembrane region" description="Helical" evidence="8">
    <location>
        <begin position="857"/>
        <end position="876"/>
    </location>
</feature>
<dbReference type="OrthoDB" id="416618at2759"/>
<dbReference type="GO" id="GO:0005886">
    <property type="term" value="C:plasma membrane"/>
    <property type="evidence" value="ECO:0007669"/>
    <property type="project" value="TreeGrafter"/>
</dbReference>
<feature type="transmembrane region" description="Helical" evidence="8">
    <location>
        <begin position="638"/>
        <end position="657"/>
    </location>
</feature>
<dbReference type="PROSITE" id="PS51257">
    <property type="entry name" value="PROKAR_LIPOPROTEIN"/>
    <property type="match status" value="1"/>
</dbReference>
<dbReference type="PANTHER" id="PTHR12185">
    <property type="entry name" value="SID1 TRANSMEMBRANE FAMILY MEMEBER"/>
    <property type="match status" value="1"/>
</dbReference>
<evidence type="ECO:0000256" key="1">
    <source>
        <dbReference type="ARBA" id="ARBA00004141"/>
    </source>
</evidence>
<dbReference type="PANTHER" id="PTHR12185:SF14">
    <property type="entry name" value="CHOLESTEROL UPTAKE PROTEIN 1"/>
    <property type="match status" value="1"/>
</dbReference>
<evidence type="ECO:0000313" key="10">
    <source>
        <dbReference type="RefSeq" id="XP_055866219.1"/>
    </source>
</evidence>
<dbReference type="Proteomes" id="UP001165740">
    <property type="component" value="Chromosome 14"/>
</dbReference>
<evidence type="ECO:0000256" key="3">
    <source>
        <dbReference type="ARBA" id="ARBA00022692"/>
    </source>
</evidence>
<keyword evidence="6 8" id="KW-0472">Membrane</keyword>
<feature type="transmembrane region" description="Helical" evidence="8">
    <location>
        <begin position="806"/>
        <end position="826"/>
    </location>
</feature>
<name>A0A9W2YU71_BIOGL</name>
<feature type="transmembrane region" description="Helical" evidence="8">
    <location>
        <begin position="773"/>
        <end position="794"/>
    </location>
</feature>
<keyword evidence="4" id="KW-0732">Signal</keyword>
<evidence type="ECO:0000256" key="6">
    <source>
        <dbReference type="ARBA" id="ARBA00023136"/>
    </source>
</evidence>
<organism evidence="9 10">
    <name type="scientific">Biomphalaria glabrata</name>
    <name type="common">Bloodfluke planorb</name>
    <name type="synonym">Freshwater snail</name>
    <dbReference type="NCBI Taxonomy" id="6526"/>
    <lineage>
        <taxon>Eukaryota</taxon>
        <taxon>Metazoa</taxon>
        <taxon>Spiralia</taxon>
        <taxon>Lophotrochozoa</taxon>
        <taxon>Mollusca</taxon>
        <taxon>Gastropoda</taxon>
        <taxon>Heterobranchia</taxon>
        <taxon>Euthyneura</taxon>
        <taxon>Panpulmonata</taxon>
        <taxon>Hygrophila</taxon>
        <taxon>Lymnaeoidea</taxon>
        <taxon>Planorbidae</taxon>
        <taxon>Biomphalaria</taxon>
    </lineage>
</organism>
<dbReference type="GO" id="GO:0003725">
    <property type="term" value="F:double-stranded RNA binding"/>
    <property type="evidence" value="ECO:0007669"/>
    <property type="project" value="TreeGrafter"/>
</dbReference>
<feature type="transmembrane region" description="Helical" evidence="8">
    <location>
        <begin position="509"/>
        <end position="530"/>
    </location>
</feature>